<dbReference type="STRING" id="337451.A0A443NPH1"/>
<evidence type="ECO:0000256" key="8">
    <source>
        <dbReference type="ARBA" id="ARBA00022989"/>
    </source>
</evidence>
<evidence type="ECO:0000256" key="7">
    <source>
        <dbReference type="ARBA" id="ARBA00022737"/>
    </source>
</evidence>
<dbReference type="InterPro" id="IPR003591">
    <property type="entry name" value="Leu-rich_rpt_typical-subtyp"/>
</dbReference>
<dbReference type="SUPFAM" id="SSF52058">
    <property type="entry name" value="L domain-like"/>
    <property type="match status" value="1"/>
</dbReference>
<evidence type="ECO:0000259" key="12">
    <source>
        <dbReference type="Pfam" id="PF08263"/>
    </source>
</evidence>
<dbReference type="InterPro" id="IPR053211">
    <property type="entry name" value="DNA_repair-toleration"/>
</dbReference>
<dbReference type="InterPro" id="IPR013210">
    <property type="entry name" value="LRR_N_plant-typ"/>
</dbReference>
<comment type="caution">
    <text evidence="13">The sequence shown here is derived from an EMBL/GenBank/DDBJ whole genome shotgun (WGS) entry which is preliminary data.</text>
</comment>
<accession>A0A443NPH1</accession>
<keyword evidence="3" id="KW-1003">Cell membrane</keyword>
<feature type="domain" description="Leucine-rich repeat-containing N-terminal plant-type" evidence="12">
    <location>
        <begin position="30"/>
        <end position="66"/>
    </location>
</feature>
<name>A0A443NPH1_9MAGN</name>
<evidence type="ECO:0000256" key="5">
    <source>
        <dbReference type="ARBA" id="ARBA00022692"/>
    </source>
</evidence>
<organism evidence="13 14">
    <name type="scientific">Cinnamomum micranthum f. kanehirae</name>
    <dbReference type="NCBI Taxonomy" id="337451"/>
    <lineage>
        <taxon>Eukaryota</taxon>
        <taxon>Viridiplantae</taxon>
        <taxon>Streptophyta</taxon>
        <taxon>Embryophyta</taxon>
        <taxon>Tracheophyta</taxon>
        <taxon>Spermatophyta</taxon>
        <taxon>Magnoliopsida</taxon>
        <taxon>Magnoliidae</taxon>
        <taxon>Laurales</taxon>
        <taxon>Lauraceae</taxon>
        <taxon>Cinnamomum</taxon>
    </lineage>
</organism>
<dbReference type="PANTHER" id="PTHR48060:SF21">
    <property type="entry name" value="L DOMAIN-LIKE PROTEIN"/>
    <property type="match status" value="1"/>
</dbReference>
<keyword evidence="13" id="KW-0675">Receptor</keyword>
<dbReference type="InterPro" id="IPR001611">
    <property type="entry name" value="Leu-rich_rpt"/>
</dbReference>
<dbReference type="OrthoDB" id="1060944at2759"/>
<feature type="transmembrane region" description="Helical" evidence="11">
    <location>
        <begin position="676"/>
        <end position="697"/>
    </location>
</feature>
<dbReference type="EMBL" id="QPKB01000003">
    <property type="protein sequence ID" value="RWR80422.1"/>
    <property type="molecule type" value="Genomic_DNA"/>
</dbReference>
<gene>
    <name evidence="13" type="ORF">CKAN_00905900</name>
</gene>
<proteinExistence type="inferred from homology"/>
<dbReference type="Gene3D" id="3.80.10.10">
    <property type="entry name" value="Ribonuclease Inhibitor"/>
    <property type="match status" value="4"/>
</dbReference>
<dbReference type="SUPFAM" id="SSF52047">
    <property type="entry name" value="RNI-like"/>
    <property type="match status" value="1"/>
</dbReference>
<dbReference type="SMART" id="SM00369">
    <property type="entry name" value="LRR_TYP"/>
    <property type="match status" value="7"/>
</dbReference>
<evidence type="ECO:0000256" key="4">
    <source>
        <dbReference type="ARBA" id="ARBA00022614"/>
    </source>
</evidence>
<keyword evidence="6" id="KW-0732">Signal</keyword>
<evidence type="ECO:0000256" key="9">
    <source>
        <dbReference type="ARBA" id="ARBA00023136"/>
    </source>
</evidence>
<dbReference type="Pfam" id="PF08263">
    <property type="entry name" value="LRRNT_2"/>
    <property type="match status" value="1"/>
</dbReference>
<keyword evidence="13" id="KW-0808">Transferase</keyword>
<dbReference type="GO" id="GO:0005886">
    <property type="term" value="C:plasma membrane"/>
    <property type="evidence" value="ECO:0007669"/>
    <property type="project" value="UniProtKB-SubCell"/>
</dbReference>
<dbReference type="FunFam" id="3.80.10.10:FF:000095">
    <property type="entry name" value="LRR receptor-like serine/threonine-protein kinase GSO1"/>
    <property type="match status" value="1"/>
</dbReference>
<evidence type="ECO:0000313" key="13">
    <source>
        <dbReference type="EMBL" id="RWR80422.1"/>
    </source>
</evidence>
<dbReference type="Pfam" id="PF00560">
    <property type="entry name" value="LRR_1"/>
    <property type="match status" value="4"/>
</dbReference>
<dbReference type="Proteomes" id="UP000283530">
    <property type="component" value="Unassembled WGS sequence"/>
</dbReference>
<dbReference type="GO" id="GO:0016301">
    <property type="term" value="F:kinase activity"/>
    <property type="evidence" value="ECO:0007669"/>
    <property type="project" value="UniProtKB-KW"/>
</dbReference>
<sequence length="710" mass="79251">METPLVYASVVLLIGTSFFCYCCHGCLELEREALVQIKESINYPSGSAFTSWVGENCCTWARVGCDPSSSHVQTIDLKKASSGKWSPNATLFSQLKNLVEIDLSTNVIQLNGTQMLEALCELKFLEKLNLHKNLFEGVLPACLGHMSSLKVLNLGRNNFTGEIPSSFSNLSSVEEIDFGVNSFDGKVSFSLFSSLSNLRSLIFSDNYQLELETEPPNWVPSFQLSYLYLGHCRLNKHSGNIIPSFFSTQFNLTDLDLSHNSLVGSIRPWMLYNVSRLLRLKDNMLSGPLFQHSANFNSSLRVLDISDNNIHGSLPDNFGQLFPSLVLINMSKNSLQGNIPHSFGEMMSLELLDLSNNHLTGEIPQNLSTTYLMLSNNNLQGEMLPRDCNLTKLKLLQLDNNYFTGAIPPCLSNSLDLEYLDIRKNHLSGNLSSSLGVFPEMKVLLLGRNPFKGHIPKQFCRMQKLQFLDLSYSSLSENIPSCLNEITSWKNLSLSSGTTLGVVISPFKTASIQVRVEFTTKFIPYSFEGAPLALMTGIDISSNSLTGSIPFTMGDLKELRALNLSNNLLTGPLPTSFGNLKNLESLDLSHNKLNGTIPPEFVRMTSLSTFSVAFNNLSGTIPFDQQLGTFSQSSFMGNPYLWGEQLKRICPSNNRIPYHNEEEEKEEASRLIGKPFYISLGVSYILGFCSVIAFLMFNNTWRQRYFQVID</sequence>
<keyword evidence="10" id="KW-0325">Glycoprotein</keyword>
<comment type="similarity">
    <text evidence="2">Belongs to the RLP family.</text>
</comment>
<evidence type="ECO:0000256" key="6">
    <source>
        <dbReference type="ARBA" id="ARBA00022729"/>
    </source>
</evidence>
<dbReference type="InterPro" id="IPR032675">
    <property type="entry name" value="LRR_dom_sf"/>
</dbReference>
<keyword evidence="8 11" id="KW-1133">Transmembrane helix</keyword>
<comment type="subcellular location">
    <subcellularLocation>
        <location evidence="1">Cell membrane</location>
        <topology evidence="1">Single-pass membrane protein</topology>
    </subcellularLocation>
</comment>
<evidence type="ECO:0000256" key="1">
    <source>
        <dbReference type="ARBA" id="ARBA00004162"/>
    </source>
</evidence>
<keyword evidence="9 11" id="KW-0472">Membrane</keyword>
<dbReference type="FunFam" id="3.80.10.10:FF:000111">
    <property type="entry name" value="LRR receptor-like serine/threonine-protein kinase ERECTA"/>
    <property type="match status" value="1"/>
</dbReference>
<protein>
    <submittedName>
        <fullName evidence="13">LRR receptor-like serine/threonine-protein kinase GSO1</fullName>
    </submittedName>
</protein>
<evidence type="ECO:0000256" key="11">
    <source>
        <dbReference type="SAM" id="Phobius"/>
    </source>
</evidence>
<keyword evidence="5 11" id="KW-0812">Transmembrane</keyword>
<evidence type="ECO:0000313" key="14">
    <source>
        <dbReference type="Proteomes" id="UP000283530"/>
    </source>
</evidence>
<keyword evidence="7" id="KW-0677">Repeat</keyword>
<keyword evidence="4" id="KW-0433">Leucine-rich repeat</keyword>
<keyword evidence="14" id="KW-1185">Reference proteome</keyword>
<evidence type="ECO:0000256" key="3">
    <source>
        <dbReference type="ARBA" id="ARBA00022475"/>
    </source>
</evidence>
<reference evidence="13 14" key="1">
    <citation type="journal article" date="2019" name="Nat. Plants">
        <title>Stout camphor tree genome fills gaps in understanding of flowering plant genome evolution.</title>
        <authorList>
            <person name="Chaw S.M."/>
            <person name="Liu Y.C."/>
            <person name="Wu Y.W."/>
            <person name="Wang H.Y."/>
            <person name="Lin C.I."/>
            <person name="Wu C.S."/>
            <person name="Ke H.M."/>
            <person name="Chang L.Y."/>
            <person name="Hsu C.Y."/>
            <person name="Yang H.T."/>
            <person name="Sudianto E."/>
            <person name="Hsu M.H."/>
            <person name="Wu K.P."/>
            <person name="Wang L.N."/>
            <person name="Leebens-Mack J.H."/>
            <person name="Tsai I.J."/>
        </authorList>
    </citation>
    <scope>NUCLEOTIDE SEQUENCE [LARGE SCALE GENOMIC DNA]</scope>
    <source>
        <strain evidence="14">cv. Chaw 1501</strain>
        <tissue evidence="13">Young leaves</tissue>
    </source>
</reference>
<keyword evidence="13" id="KW-0418">Kinase</keyword>
<dbReference type="AlphaFoldDB" id="A0A443NPH1"/>
<evidence type="ECO:0000256" key="10">
    <source>
        <dbReference type="ARBA" id="ARBA00023180"/>
    </source>
</evidence>
<evidence type="ECO:0000256" key="2">
    <source>
        <dbReference type="ARBA" id="ARBA00009592"/>
    </source>
</evidence>
<dbReference type="PANTHER" id="PTHR48060">
    <property type="entry name" value="DNA DAMAGE-REPAIR/TOLERATION PROTEIN DRT100"/>
    <property type="match status" value="1"/>
</dbReference>
<dbReference type="Pfam" id="PF13855">
    <property type="entry name" value="LRR_8"/>
    <property type="match status" value="3"/>
</dbReference>
<dbReference type="PRINTS" id="PR00019">
    <property type="entry name" value="LEURICHRPT"/>
</dbReference>